<sequence>MSTPSPQQFNVDNTLGVMLIGFVVSVYMFGVMTSATISYFSRFPRDRLVYKVSIIEDAQAPTGRTFHHRLLDFAHQICMAHVIYTYAITYYGNLNAYFENDMVPTLSVQVLLGAMLGTCVKLYFATHIWRLSKGNFLSTGAVAILGLLHFPLGLVYSIESLRVKKFIYVEKVRVRFLPNLNYVATKRDHAYTLLQTIGTTALAVGTAADVLTAMVLCYYLRELRPAPVGSKRIIQILDKFIIYGVNTGAATGCLIYGVSMMCTLNSRVLARGQGASSNGSGSRSRALAMFSSTRSAAGKPPGRGGRSVAISVTTTVDYDERHENNAARKARMHDKDFGRLDGESDINVRPAGVAV</sequence>
<dbReference type="PANTHER" id="PTHR40465">
    <property type="entry name" value="CHROMOSOME 1, WHOLE GENOME SHOTGUN SEQUENCE"/>
    <property type="match status" value="1"/>
</dbReference>
<feature type="transmembrane region" description="Helical" evidence="2">
    <location>
        <begin position="197"/>
        <end position="220"/>
    </location>
</feature>
<feature type="transmembrane region" description="Helical" evidence="2">
    <location>
        <begin position="136"/>
        <end position="158"/>
    </location>
</feature>
<dbReference type="PANTHER" id="PTHR40465:SF1">
    <property type="entry name" value="DUF6534 DOMAIN-CONTAINING PROTEIN"/>
    <property type="match status" value="1"/>
</dbReference>
<name>A0ABR3FQM1_9AGAR</name>
<evidence type="ECO:0000256" key="2">
    <source>
        <dbReference type="SAM" id="Phobius"/>
    </source>
</evidence>
<protein>
    <submittedName>
        <fullName evidence="3">Uncharacterized protein</fullName>
    </submittedName>
</protein>
<reference evidence="3 4" key="1">
    <citation type="submission" date="2024-02" db="EMBL/GenBank/DDBJ databases">
        <title>A draft genome for the cacao thread blight pathogen Marasmius crinis-equi.</title>
        <authorList>
            <person name="Cohen S.P."/>
            <person name="Baruah I.K."/>
            <person name="Amoako-Attah I."/>
            <person name="Bukari Y."/>
            <person name="Meinhardt L.W."/>
            <person name="Bailey B.A."/>
        </authorList>
    </citation>
    <scope>NUCLEOTIDE SEQUENCE [LARGE SCALE GENOMIC DNA]</scope>
    <source>
        <strain evidence="3 4">GH-76</strain>
    </source>
</reference>
<keyword evidence="4" id="KW-1185">Reference proteome</keyword>
<gene>
    <name evidence="3" type="ORF">V5O48_004382</name>
</gene>
<evidence type="ECO:0000313" key="4">
    <source>
        <dbReference type="Proteomes" id="UP001465976"/>
    </source>
</evidence>
<proteinExistence type="predicted"/>
<keyword evidence="2" id="KW-1133">Transmembrane helix</keyword>
<feature type="region of interest" description="Disordered" evidence="1">
    <location>
        <begin position="321"/>
        <end position="343"/>
    </location>
</feature>
<accession>A0ABR3FQM1</accession>
<keyword evidence="2" id="KW-0812">Transmembrane</keyword>
<feature type="transmembrane region" description="Helical" evidence="2">
    <location>
        <begin position="103"/>
        <end position="124"/>
    </location>
</feature>
<dbReference type="EMBL" id="JBAHYK010000146">
    <property type="protein sequence ID" value="KAL0577621.1"/>
    <property type="molecule type" value="Genomic_DNA"/>
</dbReference>
<dbReference type="Proteomes" id="UP001465976">
    <property type="component" value="Unassembled WGS sequence"/>
</dbReference>
<organism evidence="3 4">
    <name type="scientific">Marasmius crinis-equi</name>
    <dbReference type="NCBI Taxonomy" id="585013"/>
    <lineage>
        <taxon>Eukaryota</taxon>
        <taxon>Fungi</taxon>
        <taxon>Dikarya</taxon>
        <taxon>Basidiomycota</taxon>
        <taxon>Agaricomycotina</taxon>
        <taxon>Agaricomycetes</taxon>
        <taxon>Agaricomycetidae</taxon>
        <taxon>Agaricales</taxon>
        <taxon>Marasmiineae</taxon>
        <taxon>Marasmiaceae</taxon>
        <taxon>Marasmius</taxon>
    </lineage>
</organism>
<evidence type="ECO:0000313" key="3">
    <source>
        <dbReference type="EMBL" id="KAL0577621.1"/>
    </source>
</evidence>
<comment type="caution">
    <text evidence="3">The sequence shown here is derived from an EMBL/GenBank/DDBJ whole genome shotgun (WGS) entry which is preliminary data.</text>
</comment>
<keyword evidence="2" id="KW-0472">Membrane</keyword>
<feature type="transmembrane region" description="Helical" evidence="2">
    <location>
        <begin position="15"/>
        <end position="40"/>
    </location>
</feature>
<feature type="compositionally biased region" description="Basic and acidic residues" evidence="1">
    <location>
        <begin position="333"/>
        <end position="342"/>
    </location>
</feature>
<feature type="transmembrane region" description="Helical" evidence="2">
    <location>
        <begin position="73"/>
        <end position="91"/>
    </location>
</feature>
<evidence type="ECO:0000256" key="1">
    <source>
        <dbReference type="SAM" id="MobiDB-lite"/>
    </source>
</evidence>
<feature type="transmembrane region" description="Helical" evidence="2">
    <location>
        <begin position="240"/>
        <end position="261"/>
    </location>
</feature>